<dbReference type="GO" id="GO:0008168">
    <property type="term" value="F:methyltransferase activity"/>
    <property type="evidence" value="ECO:0007669"/>
    <property type="project" value="UniProtKB-KW"/>
</dbReference>
<proteinExistence type="predicted"/>
<reference evidence="3" key="1">
    <citation type="submission" date="2023-12" db="EMBL/GenBank/DDBJ databases">
        <title>Novel species in genus Nocardioides.</title>
        <authorList>
            <person name="Zhou H."/>
        </authorList>
    </citation>
    <scope>NUCLEOTIDE SEQUENCE [LARGE SCALE GENOMIC DNA]</scope>
    <source>
        <strain evidence="3">HM61</strain>
    </source>
</reference>
<dbReference type="RefSeq" id="WP_322938551.1">
    <property type="nucleotide sequence ID" value="NZ_CP141059.1"/>
</dbReference>
<feature type="domain" description="Methyltransferase type 11" evidence="1">
    <location>
        <begin position="38"/>
        <end position="129"/>
    </location>
</feature>
<sequence>MADTDYAQGDYRVVAERLRPATLDLVAWCDPQSGSIVLDSASGTGNVALACAGRGCRAVALDLEIALLRTLPPPAAGGVPTVVGDVMALPLASDAVDHVLSTFGMVYAPDPARVMSEATRVCRPGGFVALSSWAEDGFQPRARALLARTEAAAGEYVPEIPPAWTSIESLRRTLSPAGDVEVRRGRLENRFPSAAAWWELASTSAPPVVAARSRLTRSAYVELGERLQALVDECSEHGDGELILREEYLLARVRVR</sequence>
<dbReference type="Proteomes" id="UP001327225">
    <property type="component" value="Chromosome"/>
</dbReference>
<evidence type="ECO:0000313" key="2">
    <source>
        <dbReference type="EMBL" id="WQQ28533.1"/>
    </source>
</evidence>
<keyword evidence="2" id="KW-0489">Methyltransferase</keyword>
<dbReference type="Gene3D" id="3.40.50.150">
    <property type="entry name" value="Vaccinia Virus protein VP39"/>
    <property type="match status" value="1"/>
</dbReference>
<evidence type="ECO:0000313" key="3">
    <source>
        <dbReference type="Proteomes" id="UP001327225"/>
    </source>
</evidence>
<protein>
    <submittedName>
        <fullName evidence="2">Methyltransferase domain-containing protein</fullName>
    </submittedName>
</protein>
<name>A0ABZ0ZWB3_9ACTN</name>
<organism evidence="2 3">
    <name type="scientific">Nocardioides bizhenqiangii</name>
    <dbReference type="NCBI Taxonomy" id="3095076"/>
    <lineage>
        <taxon>Bacteria</taxon>
        <taxon>Bacillati</taxon>
        <taxon>Actinomycetota</taxon>
        <taxon>Actinomycetes</taxon>
        <taxon>Propionibacteriales</taxon>
        <taxon>Nocardioidaceae</taxon>
        <taxon>Nocardioides</taxon>
    </lineage>
</organism>
<accession>A0ABZ0ZWB3</accession>
<evidence type="ECO:0000259" key="1">
    <source>
        <dbReference type="Pfam" id="PF08241"/>
    </source>
</evidence>
<keyword evidence="2" id="KW-0808">Transferase</keyword>
<dbReference type="SUPFAM" id="SSF53335">
    <property type="entry name" value="S-adenosyl-L-methionine-dependent methyltransferases"/>
    <property type="match status" value="1"/>
</dbReference>
<keyword evidence="3" id="KW-1185">Reference proteome</keyword>
<dbReference type="Pfam" id="PF08241">
    <property type="entry name" value="Methyltransf_11"/>
    <property type="match status" value="1"/>
</dbReference>
<dbReference type="PANTHER" id="PTHR43591:SF24">
    <property type="entry name" value="2-METHOXY-6-POLYPRENYL-1,4-BENZOQUINOL METHYLASE, MITOCHONDRIAL"/>
    <property type="match status" value="1"/>
</dbReference>
<dbReference type="EMBL" id="CP141059">
    <property type="protein sequence ID" value="WQQ28533.1"/>
    <property type="molecule type" value="Genomic_DNA"/>
</dbReference>
<dbReference type="PANTHER" id="PTHR43591">
    <property type="entry name" value="METHYLTRANSFERASE"/>
    <property type="match status" value="1"/>
</dbReference>
<dbReference type="InterPro" id="IPR013216">
    <property type="entry name" value="Methyltransf_11"/>
</dbReference>
<dbReference type="InterPro" id="IPR029063">
    <property type="entry name" value="SAM-dependent_MTases_sf"/>
</dbReference>
<gene>
    <name evidence="2" type="ORF">SHK19_09925</name>
</gene>
<dbReference type="GO" id="GO:0032259">
    <property type="term" value="P:methylation"/>
    <property type="evidence" value="ECO:0007669"/>
    <property type="project" value="UniProtKB-KW"/>
</dbReference>